<dbReference type="EMBL" id="CAIJDO010000134">
    <property type="protein sequence ID" value="CAD0004711.1"/>
    <property type="molecule type" value="Genomic_DNA"/>
</dbReference>
<dbReference type="Pfam" id="PF16344">
    <property type="entry name" value="FecR_C"/>
    <property type="match status" value="1"/>
</dbReference>
<comment type="caution">
    <text evidence="4">The sequence shown here is derived from an EMBL/GenBank/DDBJ whole genome shotgun (WGS) entry which is preliminary data.</text>
</comment>
<feature type="transmembrane region" description="Helical" evidence="1">
    <location>
        <begin position="89"/>
        <end position="108"/>
    </location>
</feature>
<evidence type="ECO:0000256" key="1">
    <source>
        <dbReference type="SAM" id="Phobius"/>
    </source>
</evidence>
<proteinExistence type="predicted"/>
<sequence length="393" mass="44838">MKKQKSMDTNYNKQDFQELIEKYLDGKISLEEVKLLVNYYHSFKLENDWVDELGAEEPIKHRMLINILEAIQDEEPQESKIISLLKSNIFKYGAAAAILLFVFFNAVYNSNSLQVQKPAQTSVANNTIQIGSNKATLTTEDGTEIILEKGKSYSSKNLSSNGEKLLYNETEKSAKAIVYNYLTIPRGGEFFVKLADGTQVWLNSESKLKFPVSFIEGETRKVELVYGEAYFEVTPSTAHRGAKFQVLTGIQEIEVIGTQFNVQAYKDDKLIKTSLVEGKVNVKNNSIEKNLKPGQASYLSLDSGKITVSDVDIENTIAWKKGYFMFNNESLESMTNILSRWYNVVFIFENEKKKHIRFTGVLKRSDNIQKLLNKLEKTNEAFFQIQNNQITIK</sequence>
<evidence type="ECO:0000313" key="5">
    <source>
        <dbReference type="Proteomes" id="UP000556700"/>
    </source>
</evidence>
<name>A0A6V6YYZ7_9FLAO</name>
<dbReference type="RefSeq" id="WP_051872908.1">
    <property type="nucleotide sequence ID" value="NZ_CAIJDO010000134.1"/>
</dbReference>
<evidence type="ECO:0000259" key="3">
    <source>
        <dbReference type="Pfam" id="PF16344"/>
    </source>
</evidence>
<dbReference type="Gene3D" id="3.55.50.30">
    <property type="match status" value="1"/>
</dbReference>
<dbReference type="PANTHER" id="PTHR30273:SF2">
    <property type="entry name" value="PROTEIN FECR"/>
    <property type="match status" value="1"/>
</dbReference>
<dbReference type="Pfam" id="PF04773">
    <property type="entry name" value="FecR"/>
    <property type="match status" value="1"/>
</dbReference>
<dbReference type="Gene3D" id="2.60.120.1440">
    <property type="match status" value="1"/>
</dbReference>
<feature type="domain" description="FecR protein" evidence="2">
    <location>
        <begin position="187"/>
        <end position="281"/>
    </location>
</feature>
<dbReference type="InterPro" id="IPR012373">
    <property type="entry name" value="Ferrdict_sens_TM"/>
</dbReference>
<organism evidence="4 5">
    <name type="scientific">Flavobacterium chungangense</name>
    <dbReference type="NCBI Taxonomy" id="554283"/>
    <lineage>
        <taxon>Bacteria</taxon>
        <taxon>Pseudomonadati</taxon>
        <taxon>Bacteroidota</taxon>
        <taxon>Flavobacteriia</taxon>
        <taxon>Flavobacteriales</taxon>
        <taxon>Flavobacteriaceae</taxon>
        <taxon>Flavobacterium</taxon>
    </lineage>
</organism>
<keyword evidence="1" id="KW-0812">Transmembrane</keyword>
<keyword evidence="5" id="KW-1185">Reference proteome</keyword>
<keyword evidence="1" id="KW-1133">Transmembrane helix</keyword>
<dbReference type="InterPro" id="IPR006860">
    <property type="entry name" value="FecR"/>
</dbReference>
<dbReference type="Proteomes" id="UP000556700">
    <property type="component" value="Unassembled WGS sequence"/>
</dbReference>
<dbReference type="PANTHER" id="PTHR30273">
    <property type="entry name" value="PERIPLASMIC SIGNAL SENSOR AND SIGMA FACTOR ACTIVATOR FECR-RELATED"/>
    <property type="match status" value="1"/>
</dbReference>
<evidence type="ECO:0000259" key="2">
    <source>
        <dbReference type="Pfam" id="PF04773"/>
    </source>
</evidence>
<accession>A0A6V6YYZ7</accession>
<gene>
    <name evidence="4" type="ORF">FLACHUCJ7_01968</name>
</gene>
<reference evidence="4 5" key="1">
    <citation type="submission" date="2020-06" db="EMBL/GenBank/DDBJ databases">
        <authorList>
            <person name="Criscuolo A."/>
        </authorList>
    </citation>
    <scope>NUCLEOTIDE SEQUENCE [LARGE SCALE GENOMIC DNA]</scope>
    <source>
        <strain evidence="5">CIP 110025</strain>
    </source>
</reference>
<evidence type="ECO:0008006" key="6">
    <source>
        <dbReference type="Google" id="ProtNLM"/>
    </source>
</evidence>
<dbReference type="AlphaFoldDB" id="A0A6V6YYZ7"/>
<keyword evidence="1" id="KW-0472">Membrane</keyword>
<dbReference type="InterPro" id="IPR032508">
    <property type="entry name" value="FecR_C"/>
</dbReference>
<feature type="domain" description="Protein FecR C-terminal" evidence="3">
    <location>
        <begin position="323"/>
        <end position="392"/>
    </location>
</feature>
<evidence type="ECO:0000313" key="4">
    <source>
        <dbReference type="EMBL" id="CAD0004711.1"/>
    </source>
</evidence>
<protein>
    <recommendedName>
        <fullName evidence="6">Iron dicitrate transport regulator FecR</fullName>
    </recommendedName>
</protein>
<dbReference type="GO" id="GO:0016989">
    <property type="term" value="F:sigma factor antagonist activity"/>
    <property type="evidence" value="ECO:0007669"/>
    <property type="project" value="TreeGrafter"/>
</dbReference>